<dbReference type="Pfam" id="PF11906">
    <property type="entry name" value="DUF3426"/>
    <property type="match status" value="1"/>
</dbReference>
<dbReference type="Pfam" id="PF13717">
    <property type="entry name" value="Zn_ribbon_4"/>
    <property type="match status" value="1"/>
</dbReference>
<keyword evidence="2" id="KW-0472">Membrane</keyword>
<dbReference type="RefSeq" id="WP_377318161.1">
    <property type="nucleotide sequence ID" value="NZ_JBHUIY010000039.1"/>
</dbReference>
<feature type="region of interest" description="Disordered" evidence="1">
    <location>
        <begin position="292"/>
        <end position="354"/>
    </location>
</feature>
<feature type="region of interest" description="Disordered" evidence="1">
    <location>
        <begin position="56"/>
        <end position="100"/>
    </location>
</feature>
<accession>A0ABW5CGU7</accession>
<evidence type="ECO:0000256" key="1">
    <source>
        <dbReference type="SAM" id="MobiDB-lite"/>
    </source>
</evidence>
<comment type="caution">
    <text evidence="4">The sequence shown here is derived from an EMBL/GenBank/DDBJ whole genome shotgun (WGS) entry which is preliminary data.</text>
</comment>
<protein>
    <submittedName>
        <fullName evidence="4">DUF3426 domain-containing protein</fullName>
    </submittedName>
</protein>
<feature type="compositionally biased region" description="Pro residues" evidence="1">
    <location>
        <begin position="332"/>
        <end position="354"/>
    </location>
</feature>
<evidence type="ECO:0000313" key="4">
    <source>
        <dbReference type="EMBL" id="MFD2235202.1"/>
    </source>
</evidence>
<evidence type="ECO:0000259" key="3">
    <source>
        <dbReference type="Pfam" id="PF13717"/>
    </source>
</evidence>
<dbReference type="EMBL" id="JBHUIY010000039">
    <property type="protein sequence ID" value="MFD2235202.1"/>
    <property type="molecule type" value="Genomic_DNA"/>
</dbReference>
<sequence>MLTTCPNCGTNFSVPDTALGRDGRKLKCAKCGHLWFQSPLRLEEDEPLGDAFDLAAVAPGPEPAPAPEPEAEPLPTFDLTPDPVPAGGRRPDLDFAPEPTFGRAAPQAELEEPPAGLMELGTRPVPDLFAPPADEPRHRGGIAALWALLALLVLGGLGGAAYYFQDPLVEAVPEAGTLLTSVGLRHEQLGAGLELRKAGSPERFVRNDTEVLRVCGLIVNVSDRLRPVPTMKLVLLDKAGQPVQEELARPPVSMLAPHPQGSVPFCILRDRPDPNAVEVVVVFSDQDAANAPVARPLDRAPARPAPAEAPAAPAPEGDSPSVPAAPSAPAGEAPPAPAPAPAPVQAPTPARPAP</sequence>
<gene>
    <name evidence="4" type="ORF">ACFSNB_15440</name>
</gene>
<feature type="transmembrane region" description="Helical" evidence="2">
    <location>
        <begin position="143"/>
        <end position="164"/>
    </location>
</feature>
<feature type="compositionally biased region" description="Low complexity" evidence="1">
    <location>
        <begin position="305"/>
        <end position="315"/>
    </location>
</feature>
<reference evidence="5" key="1">
    <citation type="journal article" date="2019" name="Int. J. Syst. Evol. Microbiol.">
        <title>The Global Catalogue of Microorganisms (GCM) 10K type strain sequencing project: providing services to taxonomists for standard genome sequencing and annotation.</title>
        <authorList>
            <consortium name="The Broad Institute Genomics Platform"/>
            <consortium name="The Broad Institute Genome Sequencing Center for Infectious Disease"/>
            <person name="Wu L."/>
            <person name="Ma J."/>
        </authorList>
    </citation>
    <scope>NUCLEOTIDE SEQUENCE [LARGE SCALE GENOMIC DNA]</scope>
    <source>
        <strain evidence="5">KCTC 15012</strain>
    </source>
</reference>
<keyword evidence="5" id="KW-1185">Reference proteome</keyword>
<dbReference type="InterPro" id="IPR021834">
    <property type="entry name" value="DUF3426"/>
</dbReference>
<name>A0ABW5CGU7_9PROT</name>
<evidence type="ECO:0000313" key="5">
    <source>
        <dbReference type="Proteomes" id="UP001597296"/>
    </source>
</evidence>
<keyword evidence="2" id="KW-1133">Transmembrane helix</keyword>
<dbReference type="InterPro" id="IPR011723">
    <property type="entry name" value="Znf/thioredoxin_put"/>
</dbReference>
<dbReference type="NCBIfam" id="TIGR02098">
    <property type="entry name" value="MJ0042_CXXC"/>
    <property type="match status" value="1"/>
</dbReference>
<evidence type="ECO:0000256" key="2">
    <source>
        <dbReference type="SAM" id="Phobius"/>
    </source>
</evidence>
<organism evidence="4 5">
    <name type="scientific">Phaeospirillum tilakii</name>
    <dbReference type="NCBI Taxonomy" id="741673"/>
    <lineage>
        <taxon>Bacteria</taxon>
        <taxon>Pseudomonadati</taxon>
        <taxon>Pseudomonadota</taxon>
        <taxon>Alphaproteobacteria</taxon>
        <taxon>Rhodospirillales</taxon>
        <taxon>Rhodospirillaceae</taxon>
        <taxon>Phaeospirillum</taxon>
    </lineage>
</organism>
<dbReference type="Proteomes" id="UP001597296">
    <property type="component" value="Unassembled WGS sequence"/>
</dbReference>
<feature type="domain" description="Zinc finger/thioredoxin putative" evidence="3">
    <location>
        <begin position="1"/>
        <end position="36"/>
    </location>
</feature>
<keyword evidence="2" id="KW-0812">Transmembrane</keyword>
<proteinExistence type="predicted"/>